<name>A0A4R9AJW0_9MICO</name>
<feature type="domain" description="Fibronectin type-III" evidence="5">
    <location>
        <begin position="317"/>
        <end position="409"/>
    </location>
</feature>
<dbReference type="SMART" id="SM00060">
    <property type="entry name" value="FN3"/>
    <property type="match status" value="1"/>
</dbReference>
<dbReference type="InterPro" id="IPR013783">
    <property type="entry name" value="Ig-like_fold"/>
</dbReference>
<accession>A0A4R9AJW0</accession>
<comment type="caution">
    <text evidence="6">The sequence shown here is derived from an EMBL/GenBank/DDBJ whole genome shotgun (WGS) entry which is preliminary data.</text>
</comment>
<dbReference type="Gene3D" id="2.60.40.10">
    <property type="entry name" value="Immunoglobulins"/>
    <property type="match status" value="1"/>
</dbReference>
<evidence type="ECO:0000256" key="3">
    <source>
        <dbReference type="ARBA" id="ARBA00023326"/>
    </source>
</evidence>
<dbReference type="InterPro" id="IPR036116">
    <property type="entry name" value="FN3_sf"/>
</dbReference>
<protein>
    <recommendedName>
        <fullName evidence="5">Fibronectin type-III domain-containing protein</fullName>
    </recommendedName>
</protein>
<keyword evidence="2" id="KW-0326">Glycosidase</keyword>
<reference evidence="6 7" key="1">
    <citation type="submission" date="2019-03" db="EMBL/GenBank/DDBJ databases">
        <title>Genomics of glacier-inhabiting Cryobacterium strains.</title>
        <authorList>
            <person name="Liu Q."/>
            <person name="Xin Y.-H."/>
        </authorList>
    </citation>
    <scope>NUCLEOTIDE SEQUENCE [LARGE SCALE GENOMIC DNA]</scope>
    <source>
        <strain evidence="6 7">Sr36</strain>
    </source>
</reference>
<keyword evidence="7" id="KW-1185">Reference proteome</keyword>
<keyword evidence="1 4" id="KW-0732">Signal</keyword>
<dbReference type="InterPro" id="IPR032812">
    <property type="entry name" value="SbsA_Ig"/>
</dbReference>
<sequence>MRGSLVRGTIAVTIGGLLLAGLTPHAQGAAAASKTIDVPDPYSHGLRVSADSRYLPDPMVVPRSARSIRLDLADPTLLLDTASYRIYGDNFEVRGTATVGTASHSIVVPLPTDFFQVSAGHSPIRLIDSAKDFYGIEVEASGAANGPTPPSEYELRPGDGRSHLSVSVVFQAGTATSDTLGVLDLTLPLSEAWAPGGDRTYSHSEVTWTPQKQVVAAGDTITLVGAPGQWKTNFRGESVNPYAIVWYANEIDNYNQLDLPTATSLDGSRLTITIPETIDRYIYNAPPRIEIYTNTGPEGENTVETFVPIAISYRSIAPGVPVVDSVRAGNGFVDLSWGAPTTGGRVETYRVRSFSGATVVKTQVVAGRLDFATVVGLTNGRPYSFDVTATNASGSGAPSARTAIVTPRTEFVPPTVINKNPASDARSISQTANVTAVFSEAVTNVNATSVSLRYGTTLIPAAVTYDSATRTTTLNPTSTLGPDRLYSAFISGIRDLAGNLISPMTWSFKTGPAPTIVSKTPTSGANSVAQTSNVSIVFSEPVTKVSGASISLRRAGAVIPATITYNSVTRTALLNPSSTLSADVVYTVDVTGVLDAVGNPLVATTWSFTTGPAPSVLKTAPASGATTVQRTVSPTATLSETITGYTSATVRVTQAATGAAIAASVSFNSTSKILTVNPSSILAANTKYLVTITGGTGAVRDLAGNPLATKTWTFTTGSSL</sequence>
<dbReference type="CDD" id="cd00063">
    <property type="entry name" value="FN3"/>
    <property type="match status" value="1"/>
</dbReference>
<dbReference type="InterPro" id="IPR003961">
    <property type="entry name" value="FN3_dom"/>
</dbReference>
<dbReference type="GO" id="GO:0016798">
    <property type="term" value="F:hydrolase activity, acting on glycosyl bonds"/>
    <property type="evidence" value="ECO:0007669"/>
    <property type="project" value="UniProtKB-KW"/>
</dbReference>
<dbReference type="GO" id="GO:0000272">
    <property type="term" value="P:polysaccharide catabolic process"/>
    <property type="evidence" value="ECO:0007669"/>
    <property type="project" value="UniProtKB-KW"/>
</dbReference>
<dbReference type="Gene3D" id="2.60.40.1220">
    <property type="match status" value="3"/>
</dbReference>
<dbReference type="SUPFAM" id="SSF49265">
    <property type="entry name" value="Fibronectin type III"/>
    <property type="match status" value="1"/>
</dbReference>
<evidence type="ECO:0000256" key="2">
    <source>
        <dbReference type="ARBA" id="ARBA00023295"/>
    </source>
</evidence>
<keyword evidence="3" id="KW-0624">Polysaccharide degradation</keyword>
<dbReference type="PROSITE" id="PS50853">
    <property type="entry name" value="FN3"/>
    <property type="match status" value="1"/>
</dbReference>
<keyword evidence="2" id="KW-0378">Hydrolase</keyword>
<dbReference type="Proteomes" id="UP000298154">
    <property type="component" value="Unassembled WGS sequence"/>
</dbReference>
<dbReference type="Pfam" id="PF00041">
    <property type="entry name" value="fn3"/>
    <property type="match status" value="1"/>
</dbReference>
<dbReference type="AlphaFoldDB" id="A0A4R9AJW0"/>
<evidence type="ECO:0000256" key="4">
    <source>
        <dbReference type="SAM" id="SignalP"/>
    </source>
</evidence>
<dbReference type="Pfam" id="PF13205">
    <property type="entry name" value="Big_5"/>
    <property type="match status" value="3"/>
</dbReference>
<dbReference type="InterPro" id="IPR014755">
    <property type="entry name" value="Cu-Rt/internalin_Ig-like"/>
</dbReference>
<evidence type="ECO:0000259" key="5">
    <source>
        <dbReference type="PROSITE" id="PS50853"/>
    </source>
</evidence>
<dbReference type="EMBL" id="SOHK01000023">
    <property type="protein sequence ID" value="TFD63434.1"/>
    <property type="molecule type" value="Genomic_DNA"/>
</dbReference>
<evidence type="ECO:0000256" key="1">
    <source>
        <dbReference type="ARBA" id="ARBA00022729"/>
    </source>
</evidence>
<dbReference type="OrthoDB" id="5241356at2"/>
<evidence type="ECO:0000313" key="6">
    <source>
        <dbReference type="EMBL" id="TFD63434.1"/>
    </source>
</evidence>
<feature type="chain" id="PRO_5039143601" description="Fibronectin type-III domain-containing protein" evidence="4">
    <location>
        <begin position="27"/>
        <end position="720"/>
    </location>
</feature>
<evidence type="ECO:0000313" key="7">
    <source>
        <dbReference type="Proteomes" id="UP000298154"/>
    </source>
</evidence>
<organism evidence="6 7">
    <name type="scientific">Cryobacterium ruanii</name>
    <dbReference type="NCBI Taxonomy" id="1259197"/>
    <lineage>
        <taxon>Bacteria</taxon>
        <taxon>Bacillati</taxon>
        <taxon>Actinomycetota</taxon>
        <taxon>Actinomycetes</taxon>
        <taxon>Micrococcales</taxon>
        <taxon>Microbacteriaceae</taxon>
        <taxon>Cryobacterium</taxon>
    </lineage>
</organism>
<keyword evidence="3" id="KW-0119">Carbohydrate metabolism</keyword>
<proteinExistence type="predicted"/>
<feature type="signal peptide" evidence="4">
    <location>
        <begin position="1"/>
        <end position="26"/>
    </location>
</feature>
<gene>
    <name evidence="6" type="ORF">E3T47_14450</name>
</gene>